<protein>
    <submittedName>
        <fullName evidence="3">NXPE family member 3-like isoform X1</fullName>
    </submittedName>
</protein>
<dbReference type="Pfam" id="PF24536">
    <property type="entry name" value="NXPE4_C"/>
    <property type="match status" value="1"/>
</dbReference>
<reference evidence="3" key="1">
    <citation type="submission" date="2023-08" db="EMBL/GenBank/DDBJ databases">
        <authorList>
            <person name="Alioto T."/>
            <person name="Alioto T."/>
            <person name="Gomez Garrido J."/>
        </authorList>
    </citation>
    <scope>NUCLEOTIDE SEQUENCE</scope>
</reference>
<evidence type="ECO:0000313" key="4">
    <source>
        <dbReference type="Proteomes" id="UP001178508"/>
    </source>
</evidence>
<keyword evidence="1" id="KW-0812">Transmembrane</keyword>
<dbReference type="AlphaFoldDB" id="A0AAV1GYT2"/>
<dbReference type="InterPro" id="IPR026845">
    <property type="entry name" value="NXPH/NXPE"/>
</dbReference>
<name>A0AAV1GYT2_XYRNO</name>
<evidence type="ECO:0000313" key="3">
    <source>
        <dbReference type="EMBL" id="CAJ1078199.1"/>
    </source>
</evidence>
<dbReference type="InterPro" id="IPR057106">
    <property type="entry name" value="NXPE4_C"/>
</dbReference>
<keyword evidence="1" id="KW-0472">Membrane</keyword>
<accession>A0AAV1GYT2</accession>
<gene>
    <name evidence="3" type="ORF">XNOV1_A007633</name>
</gene>
<keyword evidence="4" id="KW-1185">Reference proteome</keyword>
<dbReference type="Proteomes" id="UP001178508">
    <property type="component" value="Chromosome 17"/>
</dbReference>
<evidence type="ECO:0000256" key="1">
    <source>
        <dbReference type="SAM" id="Phobius"/>
    </source>
</evidence>
<dbReference type="PANTHER" id="PTHR16165">
    <property type="entry name" value="NXPE FAMILY MEMBER"/>
    <property type="match status" value="1"/>
</dbReference>
<dbReference type="Pfam" id="PF06312">
    <property type="entry name" value="Neurexophilin"/>
    <property type="match status" value="1"/>
</dbReference>
<dbReference type="EMBL" id="OY660880">
    <property type="protein sequence ID" value="CAJ1078199.1"/>
    <property type="molecule type" value="Genomic_DNA"/>
</dbReference>
<evidence type="ECO:0000259" key="2">
    <source>
        <dbReference type="Pfam" id="PF24536"/>
    </source>
</evidence>
<dbReference type="PANTHER" id="PTHR16165:SF9">
    <property type="entry name" value="NXPE FAMILY MEMBER 3"/>
    <property type="match status" value="1"/>
</dbReference>
<feature type="domain" description="NXPE C-terminal" evidence="2">
    <location>
        <begin position="388"/>
        <end position="605"/>
    </location>
</feature>
<sequence length="608" mass="68007">MSGQRSSFKTRPRVLVLHLKPFRYIPDYRLEKSAIYHLGTQAGTGASKGEPMMRPQDLFGQKVRLNLLKAFAALLLLAVLFLIQQKMDFVEPEVNSAPNFKKAPTHPLLNRDFCTSKPQSAADAVEERLILDSIAWPETPLLPDPFLLEQTSDPAHSTFTILPGEGEWHVGDQLKVLIKVNDFQGHAKKFGGDVLVARLFNKALSAGVVGKVEDHLNGSYSAVFPLLWEGSAQVEVTLVHPSEAVTVLHRLTREQPDRIVFNTLFRSGSLSEKTTCNVCLRQSGQPLCDFTDPCTGEPWFCHKPQTLSCDARVIQEGARFHQKLKDKEETLFQRSVNMKVHIKASGPNDVTVLAPKKGQATAIGGTGKSEPSGYYYQGVWRALGGSRVQQFNTSSAISQCLKGKMVHLYGDSTIRQWFEFLDASLPDAQHCDLKGSKQAGPLMKSDHKKRIMITYRCHGPPLRFSNIQISQMRYIANELDGLIGGSDTVVVIGIWAHFSTFPVEVYIRRLQSIRRAVVHLLKRAPGTLVIIRTANLKDLTLYESLTNSDWFTIQRDKVLRAVFKGLDVKVVDAWEMVLAHHLSHSLHPHPPIIKNMINVLLSYVCPQI</sequence>
<organism evidence="3 4">
    <name type="scientific">Xyrichtys novacula</name>
    <name type="common">Pearly razorfish</name>
    <name type="synonym">Hemipteronotus novacula</name>
    <dbReference type="NCBI Taxonomy" id="13765"/>
    <lineage>
        <taxon>Eukaryota</taxon>
        <taxon>Metazoa</taxon>
        <taxon>Chordata</taxon>
        <taxon>Craniata</taxon>
        <taxon>Vertebrata</taxon>
        <taxon>Euteleostomi</taxon>
        <taxon>Actinopterygii</taxon>
        <taxon>Neopterygii</taxon>
        <taxon>Teleostei</taxon>
        <taxon>Neoteleostei</taxon>
        <taxon>Acanthomorphata</taxon>
        <taxon>Eupercaria</taxon>
        <taxon>Labriformes</taxon>
        <taxon>Labridae</taxon>
        <taxon>Xyrichtys</taxon>
    </lineage>
</organism>
<keyword evidence="1" id="KW-1133">Transmembrane helix</keyword>
<feature type="transmembrane region" description="Helical" evidence="1">
    <location>
        <begin position="63"/>
        <end position="83"/>
    </location>
</feature>
<proteinExistence type="predicted"/>